<dbReference type="Proteomes" id="UP000680206">
    <property type="component" value="Unassembled WGS sequence"/>
</dbReference>
<dbReference type="RefSeq" id="WP_208244376.1">
    <property type="nucleotide sequence ID" value="NZ_JAGEPF010000016.1"/>
</dbReference>
<protein>
    <submittedName>
        <fullName evidence="1">Uncharacterized protein</fullName>
    </submittedName>
</protein>
<name>A0ABS3RW52_9ACTN</name>
<sequence length="51" mass="5910">MSCPTGLKERPTKSSAWKLIQWLEDEGKILPGEMEPVFCMRCGTFHVRKTR</sequence>
<evidence type="ECO:0000313" key="2">
    <source>
        <dbReference type="Proteomes" id="UP000680206"/>
    </source>
</evidence>
<evidence type="ECO:0000313" key="1">
    <source>
        <dbReference type="EMBL" id="MBO2460991.1"/>
    </source>
</evidence>
<proteinExistence type="predicted"/>
<keyword evidence="2" id="KW-1185">Reference proteome</keyword>
<gene>
    <name evidence="1" type="ORF">J4709_25735</name>
</gene>
<comment type="caution">
    <text evidence="1">The sequence shown here is derived from an EMBL/GenBank/DDBJ whole genome shotgun (WGS) entry which is preliminary data.</text>
</comment>
<dbReference type="EMBL" id="JAGEPF010000016">
    <property type="protein sequence ID" value="MBO2460991.1"/>
    <property type="molecule type" value="Genomic_DNA"/>
</dbReference>
<reference evidence="1 2" key="1">
    <citation type="submission" date="2021-03" db="EMBL/GenBank/DDBJ databases">
        <title>Actinomadura violae sp. nov., isolated from lichen in Thailand.</title>
        <authorList>
            <person name="Kanchanasin P."/>
            <person name="Saeng-In P."/>
            <person name="Phongsopitanun W."/>
            <person name="Yuki M."/>
            <person name="Kudo T."/>
            <person name="Ohkuma M."/>
            <person name="Tanasupawat S."/>
        </authorList>
    </citation>
    <scope>NUCLEOTIDE SEQUENCE [LARGE SCALE GENOMIC DNA]</scope>
    <source>
        <strain evidence="1 2">LCR2-06</strain>
    </source>
</reference>
<organism evidence="1 2">
    <name type="scientific">Actinomadura violacea</name>
    <dbReference type="NCBI Taxonomy" id="2819934"/>
    <lineage>
        <taxon>Bacteria</taxon>
        <taxon>Bacillati</taxon>
        <taxon>Actinomycetota</taxon>
        <taxon>Actinomycetes</taxon>
        <taxon>Streptosporangiales</taxon>
        <taxon>Thermomonosporaceae</taxon>
        <taxon>Actinomadura</taxon>
    </lineage>
</organism>
<accession>A0ABS3RW52</accession>